<evidence type="ECO:0000259" key="6">
    <source>
        <dbReference type="Pfam" id="PF00365"/>
    </source>
</evidence>
<dbReference type="STRING" id="100787.A0A0G4M303"/>
<evidence type="ECO:0000313" key="7">
    <source>
        <dbReference type="EMBL" id="CRK28642.1"/>
    </source>
</evidence>
<dbReference type="Pfam" id="PF00365">
    <property type="entry name" value="PFK"/>
    <property type="match status" value="1"/>
</dbReference>
<feature type="non-terminal residue" evidence="7">
    <location>
        <position position="99"/>
    </location>
</feature>
<dbReference type="PANTHER" id="PTHR13697:SF4">
    <property type="entry name" value="ATP-DEPENDENT 6-PHOSPHOFRUCTOKINASE"/>
    <property type="match status" value="1"/>
</dbReference>
<dbReference type="Gene3D" id="3.40.50.450">
    <property type="match status" value="1"/>
</dbReference>
<proteinExistence type="predicted"/>
<feature type="domain" description="Phosphofructokinase" evidence="6">
    <location>
        <begin position="5"/>
        <end position="75"/>
    </location>
</feature>
<accession>A0A0G4M303</accession>
<dbReference type="SUPFAM" id="SSF53784">
    <property type="entry name" value="Phosphofructokinase"/>
    <property type="match status" value="1"/>
</dbReference>
<dbReference type="GO" id="GO:0016208">
    <property type="term" value="F:AMP binding"/>
    <property type="evidence" value="ECO:0007669"/>
    <property type="project" value="TreeGrafter"/>
</dbReference>
<keyword evidence="8" id="KW-1185">Reference proteome</keyword>
<dbReference type="Proteomes" id="UP000044602">
    <property type="component" value="Unassembled WGS sequence"/>
</dbReference>
<dbReference type="GO" id="GO:0005945">
    <property type="term" value="C:6-phosphofructokinase complex"/>
    <property type="evidence" value="ECO:0007669"/>
    <property type="project" value="TreeGrafter"/>
</dbReference>
<feature type="non-terminal residue" evidence="7">
    <location>
        <position position="1"/>
    </location>
</feature>
<organism evidence="7 8">
    <name type="scientific">Verticillium longisporum</name>
    <name type="common">Verticillium dahliae var. longisporum</name>
    <dbReference type="NCBI Taxonomy" id="100787"/>
    <lineage>
        <taxon>Eukaryota</taxon>
        <taxon>Fungi</taxon>
        <taxon>Dikarya</taxon>
        <taxon>Ascomycota</taxon>
        <taxon>Pezizomycotina</taxon>
        <taxon>Sordariomycetes</taxon>
        <taxon>Hypocreomycetidae</taxon>
        <taxon>Glomerellales</taxon>
        <taxon>Plectosphaerellaceae</taxon>
        <taxon>Verticillium</taxon>
    </lineage>
</organism>
<evidence type="ECO:0000256" key="3">
    <source>
        <dbReference type="ARBA" id="ARBA00022777"/>
    </source>
</evidence>
<evidence type="ECO:0000256" key="5">
    <source>
        <dbReference type="ARBA" id="ARBA00048070"/>
    </source>
</evidence>
<gene>
    <name evidence="7" type="ORF">BN1708_018359</name>
</gene>
<dbReference type="GO" id="GO:0006002">
    <property type="term" value="P:fructose 6-phosphate metabolic process"/>
    <property type="evidence" value="ECO:0007669"/>
    <property type="project" value="TreeGrafter"/>
</dbReference>
<dbReference type="GO" id="GO:0005524">
    <property type="term" value="F:ATP binding"/>
    <property type="evidence" value="ECO:0007669"/>
    <property type="project" value="TreeGrafter"/>
</dbReference>
<keyword evidence="3" id="KW-0418">Kinase</keyword>
<dbReference type="EMBL" id="CVQH01020808">
    <property type="protein sequence ID" value="CRK28642.1"/>
    <property type="molecule type" value="Genomic_DNA"/>
</dbReference>
<dbReference type="UniPathway" id="UPA00109">
    <property type="reaction ID" value="UER00182"/>
</dbReference>
<evidence type="ECO:0000256" key="1">
    <source>
        <dbReference type="ARBA" id="ARBA00022679"/>
    </source>
</evidence>
<dbReference type="InterPro" id="IPR000023">
    <property type="entry name" value="Phosphofructokinase_dom"/>
</dbReference>
<dbReference type="GO" id="GO:0003872">
    <property type="term" value="F:6-phosphofructokinase activity"/>
    <property type="evidence" value="ECO:0007669"/>
    <property type="project" value="UniProtKB-EC"/>
</dbReference>
<evidence type="ECO:0000313" key="8">
    <source>
        <dbReference type="Proteomes" id="UP000044602"/>
    </source>
</evidence>
<dbReference type="GO" id="GO:0070095">
    <property type="term" value="F:fructose-6-phosphate binding"/>
    <property type="evidence" value="ECO:0007669"/>
    <property type="project" value="TreeGrafter"/>
</dbReference>
<dbReference type="InterPro" id="IPR035966">
    <property type="entry name" value="PKF_sf"/>
</dbReference>
<dbReference type="AlphaFoldDB" id="A0A0G4M303"/>
<dbReference type="GO" id="GO:0046872">
    <property type="term" value="F:metal ion binding"/>
    <property type="evidence" value="ECO:0007669"/>
    <property type="project" value="UniProtKB-KW"/>
</dbReference>
<keyword evidence="1" id="KW-0808">Transferase</keyword>
<name>A0A0G4M303_VERLO</name>
<protein>
    <recommendedName>
        <fullName evidence="6">Phosphofructokinase domain-containing protein</fullName>
    </recommendedName>
</protein>
<keyword evidence="2" id="KW-0479">Metal-binding</keyword>
<dbReference type="PANTHER" id="PTHR13697">
    <property type="entry name" value="PHOSPHOFRUCTOKINASE"/>
    <property type="match status" value="1"/>
</dbReference>
<dbReference type="GO" id="GO:0048029">
    <property type="term" value="F:monosaccharide binding"/>
    <property type="evidence" value="ECO:0007669"/>
    <property type="project" value="TreeGrafter"/>
</dbReference>
<reference evidence="7 8" key="1">
    <citation type="submission" date="2015-05" db="EMBL/GenBank/DDBJ databases">
        <authorList>
            <person name="Wang D.B."/>
            <person name="Wang M."/>
        </authorList>
    </citation>
    <scope>NUCLEOTIDE SEQUENCE [LARGE SCALE GENOMIC DNA]</scope>
    <source>
        <strain evidence="7">VL1</strain>
    </source>
</reference>
<comment type="catalytic activity">
    <reaction evidence="5">
        <text>beta-D-fructose 6-phosphate + ATP = beta-D-fructose 1,6-bisphosphate + ADP + H(+)</text>
        <dbReference type="Rhea" id="RHEA:16109"/>
        <dbReference type="ChEBI" id="CHEBI:15378"/>
        <dbReference type="ChEBI" id="CHEBI:30616"/>
        <dbReference type="ChEBI" id="CHEBI:32966"/>
        <dbReference type="ChEBI" id="CHEBI:57634"/>
        <dbReference type="ChEBI" id="CHEBI:456216"/>
        <dbReference type="EC" id="2.7.1.11"/>
    </reaction>
</comment>
<dbReference type="GO" id="GO:0061621">
    <property type="term" value="P:canonical glycolysis"/>
    <property type="evidence" value="ECO:0007669"/>
    <property type="project" value="TreeGrafter"/>
</dbReference>
<keyword evidence="4" id="KW-0460">Magnesium</keyword>
<dbReference type="GO" id="GO:0030388">
    <property type="term" value="P:fructose 1,6-bisphosphate metabolic process"/>
    <property type="evidence" value="ECO:0007669"/>
    <property type="project" value="TreeGrafter"/>
</dbReference>
<sequence length="99" mass="10953">QGGDSIRKAEWRDVRNWLSQGGTLIGTQRCMAFFERKGRLTAAKNMILSGIDAIIICGGDGSLTGADKFRAEWPSLLEELVSTGQLKPEQVEKHKHLNI</sequence>
<evidence type="ECO:0000256" key="2">
    <source>
        <dbReference type="ARBA" id="ARBA00022723"/>
    </source>
</evidence>
<dbReference type="GO" id="GO:0005739">
    <property type="term" value="C:mitochondrion"/>
    <property type="evidence" value="ECO:0007669"/>
    <property type="project" value="TreeGrafter"/>
</dbReference>
<dbReference type="GO" id="GO:0042802">
    <property type="term" value="F:identical protein binding"/>
    <property type="evidence" value="ECO:0007669"/>
    <property type="project" value="TreeGrafter"/>
</dbReference>
<evidence type="ECO:0000256" key="4">
    <source>
        <dbReference type="ARBA" id="ARBA00022842"/>
    </source>
</evidence>